<dbReference type="EMBL" id="JAGKQM010000001">
    <property type="protein sequence ID" value="KAH0942626.1"/>
    <property type="molecule type" value="Genomic_DNA"/>
</dbReference>
<organism evidence="2 3">
    <name type="scientific">Brassica napus</name>
    <name type="common">Rape</name>
    <dbReference type="NCBI Taxonomy" id="3708"/>
    <lineage>
        <taxon>Eukaryota</taxon>
        <taxon>Viridiplantae</taxon>
        <taxon>Streptophyta</taxon>
        <taxon>Embryophyta</taxon>
        <taxon>Tracheophyta</taxon>
        <taxon>Spermatophyta</taxon>
        <taxon>Magnoliopsida</taxon>
        <taxon>eudicotyledons</taxon>
        <taxon>Gunneridae</taxon>
        <taxon>Pentapetalae</taxon>
        <taxon>rosids</taxon>
        <taxon>malvids</taxon>
        <taxon>Brassicales</taxon>
        <taxon>Brassicaceae</taxon>
        <taxon>Brassiceae</taxon>
        <taxon>Brassica</taxon>
    </lineage>
</organism>
<evidence type="ECO:0000256" key="1">
    <source>
        <dbReference type="SAM" id="MobiDB-lite"/>
    </source>
</evidence>
<feature type="region of interest" description="Disordered" evidence="1">
    <location>
        <begin position="1"/>
        <end position="24"/>
    </location>
</feature>
<protein>
    <submittedName>
        <fullName evidence="2">Uncharacterized protein</fullName>
    </submittedName>
</protein>
<comment type="caution">
    <text evidence="2">The sequence shown here is derived from an EMBL/GenBank/DDBJ whole genome shotgun (WGS) entry which is preliminary data.</text>
</comment>
<name>A0ABQ8EM37_BRANA</name>
<reference evidence="2 3" key="1">
    <citation type="submission" date="2021-05" db="EMBL/GenBank/DDBJ databases">
        <title>Genome Assembly of Synthetic Allotetraploid Brassica napus Reveals Homoeologous Exchanges between Subgenomes.</title>
        <authorList>
            <person name="Davis J.T."/>
        </authorList>
    </citation>
    <scope>NUCLEOTIDE SEQUENCE [LARGE SCALE GENOMIC DNA]</scope>
    <source>
        <strain evidence="3">cv. Da-Ae</strain>
        <tissue evidence="2">Seedling</tissue>
    </source>
</reference>
<dbReference type="Proteomes" id="UP000824890">
    <property type="component" value="Unassembled WGS sequence"/>
</dbReference>
<feature type="compositionally biased region" description="Polar residues" evidence="1">
    <location>
        <begin position="104"/>
        <end position="116"/>
    </location>
</feature>
<keyword evidence="3" id="KW-1185">Reference proteome</keyword>
<feature type="non-terminal residue" evidence="2">
    <location>
        <position position="1"/>
    </location>
</feature>
<sequence>QAVEEMLQDGLSPVGDSQTASASGTSTSMHLLLNQEYIKNRCPFESVSATLKLSMDMEMRICGLETLTQEVKSDFHAFKTNFKEGMTKIQLTLNTILQLLQPQASNPHASTAQPTHVQHYSQSQYQYQDQLQGQAPSPDQVQS</sequence>
<accession>A0ABQ8EM37</accession>
<evidence type="ECO:0000313" key="2">
    <source>
        <dbReference type="EMBL" id="KAH0942626.1"/>
    </source>
</evidence>
<proteinExistence type="predicted"/>
<evidence type="ECO:0000313" key="3">
    <source>
        <dbReference type="Proteomes" id="UP000824890"/>
    </source>
</evidence>
<gene>
    <name evidence="2" type="ORF">HID58_002263</name>
</gene>
<feature type="compositionally biased region" description="Low complexity" evidence="1">
    <location>
        <begin position="118"/>
        <end position="134"/>
    </location>
</feature>
<feature type="region of interest" description="Disordered" evidence="1">
    <location>
        <begin position="104"/>
        <end position="143"/>
    </location>
</feature>